<evidence type="ECO:0000313" key="4">
    <source>
        <dbReference type="Proteomes" id="UP000002139"/>
    </source>
</evidence>
<dbReference type="STRING" id="448385.sce8326"/>
<evidence type="ECO:0000256" key="1">
    <source>
        <dbReference type="SAM" id="MobiDB-lite"/>
    </source>
</evidence>
<keyword evidence="2" id="KW-1133">Transmembrane helix</keyword>
<dbReference type="HOGENOM" id="CLU_871259_0_0_7"/>
<accession>A9FT63</accession>
<feature type="transmembrane region" description="Helical" evidence="2">
    <location>
        <begin position="89"/>
        <end position="109"/>
    </location>
</feature>
<reference evidence="3 4" key="1">
    <citation type="journal article" date="2007" name="Nat. Biotechnol.">
        <title>Complete genome sequence of the myxobacterium Sorangium cellulosum.</title>
        <authorList>
            <person name="Schneiker S."/>
            <person name="Perlova O."/>
            <person name="Kaiser O."/>
            <person name="Gerth K."/>
            <person name="Alici A."/>
            <person name="Altmeyer M.O."/>
            <person name="Bartels D."/>
            <person name="Bekel T."/>
            <person name="Beyer S."/>
            <person name="Bode E."/>
            <person name="Bode H.B."/>
            <person name="Bolten C.J."/>
            <person name="Choudhuri J.V."/>
            <person name="Doss S."/>
            <person name="Elnakady Y.A."/>
            <person name="Frank B."/>
            <person name="Gaigalat L."/>
            <person name="Goesmann A."/>
            <person name="Groeger C."/>
            <person name="Gross F."/>
            <person name="Jelsbak L."/>
            <person name="Jelsbak L."/>
            <person name="Kalinowski J."/>
            <person name="Kegler C."/>
            <person name="Knauber T."/>
            <person name="Konietzny S."/>
            <person name="Kopp M."/>
            <person name="Krause L."/>
            <person name="Krug D."/>
            <person name="Linke B."/>
            <person name="Mahmud T."/>
            <person name="Martinez-Arias R."/>
            <person name="McHardy A.C."/>
            <person name="Merai M."/>
            <person name="Meyer F."/>
            <person name="Mormann S."/>
            <person name="Munoz-Dorado J."/>
            <person name="Perez J."/>
            <person name="Pradella S."/>
            <person name="Rachid S."/>
            <person name="Raddatz G."/>
            <person name="Rosenau F."/>
            <person name="Rueckert C."/>
            <person name="Sasse F."/>
            <person name="Scharfe M."/>
            <person name="Schuster S.C."/>
            <person name="Suen G."/>
            <person name="Treuner-Lange A."/>
            <person name="Velicer G.J."/>
            <person name="Vorholter F.-J."/>
            <person name="Weissman K.J."/>
            <person name="Welch R.D."/>
            <person name="Wenzel S.C."/>
            <person name="Whitworth D.E."/>
            <person name="Wilhelm S."/>
            <person name="Wittmann C."/>
            <person name="Bloecker H."/>
            <person name="Puehler A."/>
            <person name="Mueller R."/>
        </authorList>
    </citation>
    <scope>NUCLEOTIDE SEQUENCE [LARGE SCALE GENOMIC DNA]</scope>
    <source>
        <strain evidence="4">So ce56</strain>
    </source>
</reference>
<dbReference type="EMBL" id="AM746676">
    <property type="protein sequence ID" value="CAN98496.1"/>
    <property type="molecule type" value="Genomic_DNA"/>
</dbReference>
<keyword evidence="2" id="KW-0812">Transmembrane</keyword>
<evidence type="ECO:0000313" key="3">
    <source>
        <dbReference type="EMBL" id="CAN98496.1"/>
    </source>
</evidence>
<dbReference type="Proteomes" id="UP000002139">
    <property type="component" value="Chromosome"/>
</dbReference>
<name>A9FT63_SORC5</name>
<sequence length="319" mass="34911">MGRRKRTRREGVGKRKRSPKGNQLGLQAATQDEGSAATLRNTPAGSSSGGWLSSMATGLLSASMFGQTMADDPASPVDHGERGGGWSPVLLAGTAITTLATGALAAYWWSQSRPARPQFALSALTDKTSDAYKAMTEAHPLNEGRRMQTCYDTAVFSLTLTDGLSPEVFMRWKDAIPKANTYLIVDPTRDPIIRDPDNLPRDSIIAFYRRFLPGVGSRVDAEVQGGWIVYHMVRTYEGRMVLGSNNGDRRVGAIQTNPTWSLNDIAVMFDWNNEQSTQTVWTAQGVPLPSTFGVKGREEYVAFYAPISTVIDRLNAAFR</sequence>
<organism evidence="3 4">
    <name type="scientific">Sorangium cellulosum (strain So ce56)</name>
    <name type="common">Polyangium cellulosum (strain So ce56)</name>
    <dbReference type="NCBI Taxonomy" id="448385"/>
    <lineage>
        <taxon>Bacteria</taxon>
        <taxon>Pseudomonadati</taxon>
        <taxon>Myxococcota</taxon>
        <taxon>Polyangia</taxon>
        <taxon>Polyangiales</taxon>
        <taxon>Polyangiaceae</taxon>
        <taxon>Sorangium</taxon>
    </lineage>
</organism>
<keyword evidence="4" id="KW-1185">Reference proteome</keyword>
<gene>
    <name evidence="3" type="ordered locus">sce8326</name>
</gene>
<feature type="compositionally biased region" description="Polar residues" evidence="1">
    <location>
        <begin position="20"/>
        <end position="50"/>
    </location>
</feature>
<proteinExistence type="predicted"/>
<dbReference type="AlphaFoldDB" id="A9FT63"/>
<dbReference type="KEGG" id="scl:sce8326"/>
<feature type="region of interest" description="Disordered" evidence="1">
    <location>
        <begin position="1"/>
        <end position="50"/>
    </location>
</feature>
<feature type="transmembrane region" description="Helical" evidence="2">
    <location>
        <begin position="49"/>
        <end position="69"/>
    </location>
</feature>
<evidence type="ECO:0000256" key="2">
    <source>
        <dbReference type="SAM" id="Phobius"/>
    </source>
</evidence>
<keyword evidence="2" id="KW-0472">Membrane</keyword>
<feature type="compositionally biased region" description="Basic residues" evidence="1">
    <location>
        <begin position="1"/>
        <end position="19"/>
    </location>
</feature>
<protein>
    <submittedName>
        <fullName evidence="3">Uncharacterized protein</fullName>
    </submittedName>
</protein>